<dbReference type="RefSeq" id="WP_180679538.1">
    <property type="nucleotide sequence ID" value="NZ_JACCKA010000086.1"/>
</dbReference>
<gene>
    <name evidence="3" type="ORF">H0E84_15440</name>
</gene>
<dbReference type="InterPro" id="IPR002656">
    <property type="entry name" value="Acyl_transf_3_dom"/>
</dbReference>
<feature type="transmembrane region" description="Helical" evidence="1">
    <location>
        <begin position="354"/>
        <end position="372"/>
    </location>
</feature>
<accession>A0A853JEL0</accession>
<dbReference type="AlphaFoldDB" id="A0A853JEL0"/>
<evidence type="ECO:0000259" key="2">
    <source>
        <dbReference type="Pfam" id="PF01757"/>
    </source>
</evidence>
<evidence type="ECO:0000313" key="4">
    <source>
        <dbReference type="Proteomes" id="UP000578091"/>
    </source>
</evidence>
<evidence type="ECO:0000256" key="1">
    <source>
        <dbReference type="SAM" id="Phobius"/>
    </source>
</evidence>
<dbReference type="PANTHER" id="PTHR36927">
    <property type="entry name" value="BLR4337 PROTEIN"/>
    <property type="match status" value="1"/>
</dbReference>
<sequence length="404" mass="45755">MSANPVPARPRRHDIDALRVLAFAVLILYHAGMFYVADWGWHIKSTYLADWLKWPMILVNQWRMSLLFLISGVAVNFLLRRSGPGAFAWSRTRRLLVPLLFGMAVVVPPQAYLQALSNGSFDGDYAQFLLRYVTFQPWPAGAFDGSHVGVTWNHLWYLPYLLAYSLLLAALLPLLRGRGGQALRDRFRGLRGWRLWLLPALPLAVASWLLIGRFPTTHDLIADWHSHAIYFAMFLYGYWIGADTGLWEELKRRRWWLLGAAIPSFVAILWLLFTTGPESSTPMHALFALVQRLNAWTWILAVLAWGHHLLNRPFRWLPYASQAVYPWYVLHQTITVVAGYWLAKLALGPVVEPALVVLVTVAGCLVIYEFAIRRVRALRPLFGVPPAGRTPPPDVARGACASAS</sequence>
<keyword evidence="4" id="KW-1185">Reference proteome</keyword>
<dbReference type="PANTHER" id="PTHR36927:SF3">
    <property type="entry name" value="GLUCANS BIOSYNTHESIS PROTEIN C"/>
    <property type="match status" value="1"/>
</dbReference>
<feature type="transmembrane region" description="Helical" evidence="1">
    <location>
        <begin position="155"/>
        <end position="175"/>
    </location>
</feature>
<dbReference type="GO" id="GO:0016747">
    <property type="term" value="F:acyltransferase activity, transferring groups other than amino-acyl groups"/>
    <property type="evidence" value="ECO:0007669"/>
    <property type="project" value="InterPro"/>
</dbReference>
<proteinExistence type="predicted"/>
<keyword evidence="3" id="KW-0012">Acyltransferase</keyword>
<feature type="transmembrane region" description="Helical" evidence="1">
    <location>
        <begin position="95"/>
        <end position="113"/>
    </location>
</feature>
<evidence type="ECO:0000313" key="3">
    <source>
        <dbReference type="EMBL" id="NZA27771.1"/>
    </source>
</evidence>
<dbReference type="EMBL" id="JACCKA010000086">
    <property type="protein sequence ID" value="NZA27771.1"/>
    <property type="molecule type" value="Genomic_DNA"/>
</dbReference>
<dbReference type="InterPro" id="IPR050623">
    <property type="entry name" value="Glucan_succinyl_AcylTrfase"/>
</dbReference>
<comment type="caution">
    <text evidence="3">The sequence shown here is derived from an EMBL/GenBank/DDBJ whole genome shotgun (WGS) entry which is preliminary data.</text>
</comment>
<feature type="transmembrane region" description="Helical" evidence="1">
    <location>
        <begin position="323"/>
        <end position="342"/>
    </location>
</feature>
<feature type="domain" description="Acyltransferase 3" evidence="2">
    <location>
        <begin position="13"/>
        <end position="368"/>
    </location>
</feature>
<feature type="transmembrane region" description="Helical" evidence="1">
    <location>
        <begin position="293"/>
        <end position="311"/>
    </location>
</feature>
<protein>
    <submittedName>
        <fullName evidence="3">Acyltransferase family protein</fullName>
    </submittedName>
</protein>
<keyword evidence="1" id="KW-1133">Transmembrane helix</keyword>
<keyword evidence="1" id="KW-0472">Membrane</keyword>
<feature type="transmembrane region" description="Helical" evidence="1">
    <location>
        <begin position="254"/>
        <end position="273"/>
    </location>
</feature>
<name>A0A853JEL0_9GAMM</name>
<feature type="transmembrane region" description="Helical" evidence="1">
    <location>
        <begin position="224"/>
        <end position="242"/>
    </location>
</feature>
<dbReference type="Pfam" id="PF01757">
    <property type="entry name" value="Acyl_transf_3"/>
    <property type="match status" value="1"/>
</dbReference>
<keyword evidence="3" id="KW-0808">Transferase</keyword>
<organism evidence="3 4">
    <name type="scientific">Luteimonas salinisoli</name>
    <dbReference type="NCBI Taxonomy" id="2752307"/>
    <lineage>
        <taxon>Bacteria</taxon>
        <taxon>Pseudomonadati</taxon>
        <taxon>Pseudomonadota</taxon>
        <taxon>Gammaproteobacteria</taxon>
        <taxon>Lysobacterales</taxon>
        <taxon>Lysobacteraceae</taxon>
        <taxon>Luteimonas</taxon>
    </lineage>
</organism>
<reference evidence="3 4" key="1">
    <citation type="submission" date="2020-07" db="EMBL/GenBank/DDBJ databases">
        <title>Luteimonas sp. SJ-92.</title>
        <authorList>
            <person name="Huang X.-X."/>
            <person name="Xu L."/>
            <person name="Sun J.-Q."/>
        </authorList>
    </citation>
    <scope>NUCLEOTIDE SEQUENCE [LARGE SCALE GENOMIC DNA]</scope>
    <source>
        <strain evidence="3 4">SJ-92</strain>
    </source>
</reference>
<feature type="transmembrane region" description="Helical" evidence="1">
    <location>
        <begin position="195"/>
        <end position="212"/>
    </location>
</feature>
<dbReference type="Proteomes" id="UP000578091">
    <property type="component" value="Unassembled WGS sequence"/>
</dbReference>
<feature type="transmembrane region" description="Helical" evidence="1">
    <location>
        <begin position="20"/>
        <end position="41"/>
    </location>
</feature>
<feature type="transmembrane region" description="Helical" evidence="1">
    <location>
        <begin position="61"/>
        <end position="79"/>
    </location>
</feature>
<keyword evidence="1" id="KW-0812">Transmembrane</keyword>